<dbReference type="InParanoid" id="A0A2T3ANV1"/>
<organism evidence="1 2">
    <name type="scientific">Coniella lustricola</name>
    <dbReference type="NCBI Taxonomy" id="2025994"/>
    <lineage>
        <taxon>Eukaryota</taxon>
        <taxon>Fungi</taxon>
        <taxon>Dikarya</taxon>
        <taxon>Ascomycota</taxon>
        <taxon>Pezizomycotina</taxon>
        <taxon>Sordariomycetes</taxon>
        <taxon>Sordariomycetidae</taxon>
        <taxon>Diaporthales</taxon>
        <taxon>Schizoparmaceae</taxon>
        <taxon>Coniella</taxon>
    </lineage>
</organism>
<gene>
    <name evidence="1" type="ORF">BD289DRAFT_3806</name>
</gene>
<dbReference type="SUPFAM" id="SSF52540">
    <property type="entry name" value="P-loop containing nucleoside triphosphate hydrolases"/>
    <property type="match status" value="1"/>
</dbReference>
<dbReference type="AlphaFoldDB" id="A0A2T3ANV1"/>
<name>A0A2T3ANV1_9PEZI</name>
<dbReference type="InterPro" id="IPR040632">
    <property type="entry name" value="Sulfotransfer_4"/>
</dbReference>
<dbReference type="OrthoDB" id="408152at2759"/>
<dbReference type="EMBL" id="KZ678372">
    <property type="protein sequence ID" value="PSS05263.1"/>
    <property type="molecule type" value="Genomic_DNA"/>
</dbReference>
<evidence type="ECO:0000313" key="1">
    <source>
        <dbReference type="EMBL" id="PSS05263.1"/>
    </source>
</evidence>
<reference evidence="1 2" key="1">
    <citation type="journal article" date="2018" name="Mycol. Prog.">
        <title>Coniella lustricola, a new species from submerged detritus.</title>
        <authorList>
            <person name="Raudabaugh D.B."/>
            <person name="Iturriaga T."/>
            <person name="Carver A."/>
            <person name="Mondo S."/>
            <person name="Pangilinan J."/>
            <person name="Lipzen A."/>
            <person name="He G."/>
            <person name="Amirebrahimi M."/>
            <person name="Grigoriev I.V."/>
            <person name="Miller A.N."/>
        </authorList>
    </citation>
    <scope>NUCLEOTIDE SEQUENCE [LARGE SCALE GENOMIC DNA]</scope>
    <source>
        <strain evidence="1 2">B22-T-1</strain>
    </source>
</reference>
<proteinExistence type="predicted"/>
<evidence type="ECO:0000313" key="2">
    <source>
        <dbReference type="Proteomes" id="UP000241462"/>
    </source>
</evidence>
<dbReference type="Pfam" id="PF17784">
    <property type="entry name" value="Sulfotransfer_4"/>
    <property type="match status" value="1"/>
</dbReference>
<dbReference type="PANTHER" id="PTHR36978">
    <property type="entry name" value="P-LOOP CONTAINING NUCLEOTIDE TRIPHOSPHATE HYDROLASE"/>
    <property type="match status" value="1"/>
</dbReference>
<accession>A0A2T3ANV1</accession>
<evidence type="ECO:0008006" key="3">
    <source>
        <dbReference type="Google" id="ProtNLM"/>
    </source>
</evidence>
<protein>
    <recommendedName>
        <fullName evidence="3">P-loop containing nucleoside triphosphate hydrolase protein</fullName>
    </recommendedName>
</protein>
<keyword evidence="2" id="KW-1185">Reference proteome</keyword>
<sequence>MAPKLRYLTDTRVVQQSGTGARSLQVICAGLPRCATSSLQAALETPAMGYDPCMHMAHVAPHVDRLELVLACMIETDTEKRQKMLRPLFDGYASTADFPGIVFVDELMDMYPDALIILNQRNDAESWVTSFTNALQFFHSLKYRLITMLWKTDRLHYQVQCVAPGLVSSKIGTNAPLPSVKLYHAYNDWVRREASKRGRDILEWKAADGYGPICKFLGKDVPKDAQGNELEFPRVNDQKTMRFLQTILLTRGLLSWAALGAAGWAVGKYGVQLTFGYAKTIFGSASY</sequence>
<dbReference type="Gene3D" id="3.40.50.300">
    <property type="entry name" value="P-loop containing nucleotide triphosphate hydrolases"/>
    <property type="match status" value="1"/>
</dbReference>
<dbReference type="Proteomes" id="UP000241462">
    <property type="component" value="Unassembled WGS sequence"/>
</dbReference>
<dbReference type="InterPro" id="IPR027417">
    <property type="entry name" value="P-loop_NTPase"/>
</dbReference>
<dbReference type="PANTHER" id="PTHR36978:SF4">
    <property type="entry name" value="P-LOOP CONTAINING NUCLEOSIDE TRIPHOSPHATE HYDROLASE PROTEIN"/>
    <property type="match status" value="1"/>
</dbReference>